<evidence type="ECO:0000256" key="1">
    <source>
        <dbReference type="ARBA" id="ARBA00022574"/>
    </source>
</evidence>
<dbReference type="SUPFAM" id="SSF50978">
    <property type="entry name" value="WD40 repeat-like"/>
    <property type="match status" value="1"/>
</dbReference>
<evidence type="ECO:0000259" key="5">
    <source>
        <dbReference type="Pfam" id="PF00656"/>
    </source>
</evidence>
<dbReference type="PANTHER" id="PTHR22847:SF637">
    <property type="entry name" value="WD REPEAT DOMAIN 5B"/>
    <property type="match status" value="1"/>
</dbReference>
<keyword evidence="2" id="KW-0677">Repeat</keyword>
<keyword evidence="8" id="KW-1185">Reference proteome</keyword>
<feature type="repeat" description="WD" evidence="3">
    <location>
        <begin position="1554"/>
        <end position="1589"/>
    </location>
</feature>
<dbReference type="Gene3D" id="3.40.50.1460">
    <property type="match status" value="1"/>
</dbReference>
<feature type="domain" description="Peptidase C14 caspase" evidence="5">
    <location>
        <begin position="15"/>
        <end position="217"/>
    </location>
</feature>
<dbReference type="SUPFAM" id="SSF52540">
    <property type="entry name" value="P-loop containing nucleoside triphosphate hydrolases"/>
    <property type="match status" value="1"/>
</dbReference>
<dbReference type="Pfam" id="PF00656">
    <property type="entry name" value="Peptidase_C14"/>
    <property type="match status" value="1"/>
</dbReference>
<dbReference type="Proteomes" id="UP000190797">
    <property type="component" value="Chromosome"/>
</dbReference>
<evidence type="ECO:0000313" key="8">
    <source>
        <dbReference type="Proteomes" id="UP000190797"/>
    </source>
</evidence>
<dbReference type="GO" id="GO:0006508">
    <property type="term" value="P:proteolysis"/>
    <property type="evidence" value="ECO:0007669"/>
    <property type="project" value="InterPro"/>
</dbReference>
<protein>
    <recommendedName>
        <fullName evidence="9">Peptidase C14 caspase domain-containing protein</fullName>
    </recommendedName>
</protein>
<dbReference type="STRING" id="1909395.BKM31_06755"/>
<keyword evidence="4" id="KW-0472">Membrane</keyword>
<dbReference type="EMBL" id="CP017717">
    <property type="protein sequence ID" value="AQZ61225.1"/>
    <property type="molecule type" value="Genomic_DNA"/>
</dbReference>
<dbReference type="InterPro" id="IPR036322">
    <property type="entry name" value="WD40_repeat_dom_sf"/>
</dbReference>
<feature type="domain" description="Novel STAND NTPase 1" evidence="6">
    <location>
        <begin position="261"/>
        <end position="642"/>
    </location>
</feature>
<reference evidence="8" key="1">
    <citation type="journal article" date="2017" name="Med. Chem. Commun.">
        <title>Nonomuraea sp. ATCC 55076 harbours the largest actinomycete chromosome to date and the kistamicin biosynthetic gene cluster.</title>
        <authorList>
            <person name="Nazari B."/>
            <person name="Forneris C.C."/>
            <person name="Gibson M.I."/>
            <person name="Moon K."/>
            <person name="Schramma K.R."/>
            <person name="Seyedsayamdost M.R."/>
        </authorList>
    </citation>
    <scope>NUCLEOTIDE SEQUENCE [LARGE SCALE GENOMIC DNA]</scope>
    <source>
        <strain evidence="8">ATCC 55076</strain>
    </source>
</reference>
<dbReference type="PANTHER" id="PTHR22847">
    <property type="entry name" value="WD40 REPEAT PROTEIN"/>
    <property type="match status" value="1"/>
</dbReference>
<dbReference type="InterPro" id="IPR027417">
    <property type="entry name" value="P-loop_NTPase"/>
</dbReference>
<dbReference type="InterPro" id="IPR011600">
    <property type="entry name" value="Pept_C14_caspase"/>
</dbReference>
<dbReference type="RefSeq" id="WP_080037322.1">
    <property type="nucleotide sequence ID" value="NZ_CP017717.1"/>
</dbReference>
<dbReference type="InterPro" id="IPR049052">
    <property type="entry name" value="nSTAND1"/>
</dbReference>
<dbReference type="SUPFAM" id="SSF101898">
    <property type="entry name" value="NHL repeat"/>
    <property type="match status" value="1"/>
</dbReference>
<feature type="transmembrane region" description="Helical" evidence="4">
    <location>
        <begin position="476"/>
        <end position="496"/>
    </location>
</feature>
<dbReference type="InterPro" id="IPR011047">
    <property type="entry name" value="Quinoprotein_ADH-like_sf"/>
</dbReference>
<dbReference type="OrthoDB" id="414967at2"/>
<evidence type="ECO:0000256" key="3">
    <source>
        <dbReference type="PROSITE-ProRule" id="PRU00221"/>
    </source>
</evidence>
<dbReference type="SUPFAM" id="SSF82171">
    <property type="entry name" value="DPP6 N-terminal domain-like"/>
    <property type="match status" value="1"/>
</dbReference>
<sequence>MADGGLLLAVPGARALLIGTGRHAPGSRLPDLPAVAATLADLRRCLVDRAGLDPAAVTSLIDPAGPAQVAEALFRAARDAEDVLLVHYAGHGVVAADGELYLATAATADVNDGPAEYQALPYKTITNALAACRAARVLLVLDCCYSGRAGAVSRAMDEVFDTSRHGLYILAAAGRDEQAWSPPGRRHTAFTGDLITLLDEGDPTAPAHLTLRDCRSSLARTLTAAGLPRPRHIAVDFDEHVRLCPNPAAKAGPASDDSFSPYRGLASFGPDDAGYFFGRADLIRTLVNRVAELAARPGPLIVTGASGAGKSSLLRAGLMPALATSRTRTKLLHPGADPVGELLRAFAAPGSRRSLEEDPAALRSLLPGDDAGGSPVIIVDQFEEVFTACRDETQRRTFIRALHASGAVVVIGVRADFFGHCARHAELHAALEHPVVVGPMTPDQLRQAIEGPAAAAGLELEPGLVPLLLRELGSEIAVVESAGILPLLSHALLATWQNRDGRRLTLAGYHETGGIAGALARTADATLSHIVLPGQDMARRLLPRLVRLGEDSLHTRRKVPEAELLPPADSAADHARAREVLDRFVDARLVTVDEDGVQLAHEALIRGWPQLQEWVEADRATLLLRQQLTDDARVWDAHGGDPSYLYQGTRLTAVEQARETWRANPGRYPPLGDVPTRFLEASQRAAARAARLRRLSLASLVVILLVSLAGGVAALVAARNAAVDRDRSLSRELAAQSISAGSTDTRLSQALAVKAWHTAPTAEAGQSVQNALTNPLRTVLTGHEGEVQGLLVSADGRTVVATTEDDFKKQQVWLWREDAPGQPRRVAEDPRESADLSALMSADGRTVVISSIVDEDLDRPSVPQVWRDTTPSASKPLTDCPGSFGLALSADGQVLVAGVQRAGRIRELWLCRTTSSGPPRKLTGYRDLAGEVHLSSDGGTIAVTTSQDKDYTAQVWIWSADEPDHPRPLIPGHVSVNALAMSTDGNTIVTVTVAPGHDAKDSNDDEQTIRIWEGAERRPQLLGTSVSSWGLVTMSDDGATVADANSLRVWTTATPDEPITLHQPSVQNGGFDSVQVAGTTFLGVTEGQAWIWDLTRPRLLPRRLPDGQERAGYLMMSRDGRTLAGALDDGRIALWSLAALSYTGRVLTSPAQLSSLVVSDDGSAMAASAAGRAWVWRHGESPSPRELTGHRGLIVSVALSADGMTVIAATTSARVPRSTLWSWSAAAPSAARQLTDLAGTVLRIAASADGKAVACLVQRQQWWMSELRVWRDGRTTVNLRVSGALGSSRLYISADGAIVAALAADTSGNELGDAFLAWEVEEPRKPRRVRGPVDVTRPRFPMTADGRVLTWDADDQAILLRPVAGTRPPVRLTGHQGRVDQLDVSADGRTAVATTDNGAHTWLWNTADPGRPRRLTGQAGHVRMLRLSAGGRGVEAVTTAEESDRQVWHWDVAAPDRPRALTGHQGPIGLIDVSTGGDTVISAGVAANTGSEDRAVWLWRTSDPGRPARLFGGYYGIIGNLELTSDGRFAVGRGQEGTVWRWDVTSPSEPSRPLTGHRLPIGDIAMSANGRLLAGADVKGTVWAWDATSLSTPGRALRGGAPIAGVAVSADGRTLVGHDAHGVVWAWDAHRLDRPAAELVRAPDKIRDLALGGDGKVLAAATYSSGVLVWDLDRGGPPRSFTGLKGAIRRVALSADGLTLVGGGSGGEVWTWDLRASDQLGHLLAGHRSEVYGVALSADGSTIASIDSEGYARVWSAAAQGQAGPQLGGLATEASDIALDGRGRTLLALDSSGNVQVWQWAAPPAPAPACERLAARLHGTPEWGRHLGGLSVREACRL</sequence>
<dbReference type="SUPFAM" id="SSF50998">
    <property type="entry name" value="Quinoprotein alcohol dehydrogenase-like"/>
    <property type="match status" value="1"/>
</dbReference>
<dbReference type="InterPro" id="IPR001680">
    <property type="entry name" value="WD40_rpt"/>
</dbReference>
<dbReference type="PROSITE" id="PS50082">
    <property type="entry name" value="WD_REPEATS_2"/>
    <property type="match status" value="3"/>
</dbReference>
<feature type="repeat" description="WD" evidence="3">
    <location>
        <begin position="1681"/>
        <end position="1722"/>
    </location>
</feature>
<evidence type="ECO:0000259" key="6">
    <source>
        <dbReference type="Pfam" id="PF20703"/>
    </source>
</evidence>
<evidence type="ECO:0000256" key="2">
    <source>
        <dbReference type="ARBA" id="ARBA00022737"/>
    </source>
</evidence>
<feature type="repeat" description="WD" evidence="3">
    <location>
        <begin position="1724"/>
        <end position="1756"/>
    </location>
</feature>
<name>A0A1U9ZTE5_9ACTN</name>
<dbReference type="NCBIfam" id="NF047832">
    <property type="entry name" value="caspase_w_EACC1"/>
    <property type="match status" value="1"/>
</dbReference>
<accession>A0A1U9ZTE5</accession>
<keyword evidence="4" id="KW-1133">Transmembrane helix</keyword>
<organism evidence="7 8">
    <name type="scientific">[Actinomadura] parvosata subsp. kistnae</name>
    <dbReference type="NCBI Taxonomy" id="1909395"/>
    <lineage>
        <taxon>Bacteria</taxon>
        <taxon>Bacillati</taxon>
        <taxon>Actinomycetota</taxon>
        <taxon>Actinomycetes</taxon>
        <taxon>Streptosporangiales</taxon>
        <taxon>Streptosporangiaceae</taxon>
        <taxon>Nonomuraea</taxon>
    </lineage>
</organism>
<dbReference type="InterPro" id="IPR015943">
    <property type="entry name" value="WD40/YVTN_repeat-like_dom_sf"/>
</dbReference>
<feature type="transmembrane region" description="Helical" evidence="4">
    <location>
        <begin position="697"/>
        <end position="718"/>
    </location>
</feature>
<gene>
    <name evidence="7" type="ORF">BKM31_06755</name>
</gene>
<dbReference type="KEGG" id="noa:BKM31_06755"/>
<dbReference type="Gene3D" id="2.130.10.10">
    <property type="entry name" value="YVTN repeat-like/Quinoprotein amine dehydrogenase"/>
    <property type="match status" value="5"/>
</dbReference>
<dbReference type="Pfam" id="PF20703">
    <property type="entry name" value="nSTAND1"/>
    <property type="match status" value="1"/>
</dbReference>
<evidence type="ECO:0000256" key="4">
    <source>
        <dbReference type="SAM" id="Phobius"/>
    </source>
</evidence>
<evidence type="ECO:0000313" key="7">
    <source>
        <dbReference type="EMBL" id="AQZ61225.1"/>
    </source>
</evidence>
<dbReference type="GO" id="GO:0004197">
    <property type="term" value="F:cysteine-type endopeptidase activity"/>
    <property type="evidence" value="ECO:0007669"/>
    <property type="project" value="InterPro"/>
</dbReference>
<keyword evidence="4" id="KW-0812">Transmembrane</keyword>
<dbReference type="SMART" id="SM00320">
    <property type="entry name" value="WD40"/>
    <property type="match status" value="12"/>
</dbReference>
<dbReference type="PROSITE" id="PS50294">
    <property type="entry name" value="WD_REPEATS_REGION"/>
    <property type="match status" value="1"/>
</dbReference>
<dbReference type="Pfam" id="PF00400">
    <property type="entry name" value="WD40"/>
    <property type="match status" value="1"/>
</dbReference>
<keyword evidence="1 3" id="KW-0853">WD repeat</keyword>
<proteinExistence type="predicted"/>
<evidence type="ECO:0008006" key="9">
    <source>
        <dbReference type="Google" id="ProtNLM"/>
    </source>
</evidence>